<sequence>MKFITGIVASLVIGSLSFGVFAAQEITKEEAAKQNLTKVGNITTSKTTSPSDAKADLSKKADELGGKYYVIIAGEKNERNVHGNADVYK</sequence>
<dbReference type="InterPro" id="IPR025543">
    <property type="entry name" value="Dodecin-like"/>
</dbReference>
<dbReference type="AlphaFoldDB" id="A0A3S4EXG7"/>
<keyword evidence="1 2" id="KW-0732">Signal</keyword>
<dbReference type="Pfam" id="PF07338">
    <property type="entry name" value="YdgH_BhsA-like"/>
    <property type="match status" value="1"/>
</dbReference>
<reference evidence="4 6" key="1">
    <citation type="submission" date="2019-10" db="EMBL/GenBank/DDBJ databases">
        <title>Complete genome sequencing of drug resistant plasmids in Kluyvera intermedia.</title>
        <authorList>
            <person name="Ke C."/>
            <person name="Jian S."/>
        </authorList>
    </citation>
    <scope>NUCLEOTIDE SEQUENCE [LARGE SCALE GENOMIC DNA]</scope>
    <source>
        <strain evidence="4 6">N2-1</strain>
    </source>
</reference>
<gene>
    <name evidence="4" type="ORF">GHC21_01755</name>
    <name evidence="5" type="ORF">QBD33_01560</name>
</gene>
<dbReference type="InterPro" id="IPR051096">
    <property type="entry name" value="BhsA/McbA_stress_biofilm_assoc"/>
</dbReference>
<dbReference type="RefSeq" id="WP_062775642.1">
    <property type="nucleotide sequence ID" value="NZ_CP045843.1"/>
</dbReference>
<protein>
    <submittedName>
        <fullName evidence="5">DUF1471 domain-containing protein</fullName>
    </submittedName>
</protein>
<accession>A0A3S4EXG7</accession>
<reference evidence="5" key="2">
    <citation type="submission" date="2023-04" db="EMBL/GenBank/DDBJ databases">
        <title>APH(3)-Id, a novel chromosomal aminoglycoside phosphotransferase, identified from an environmental isolate of Kluyvera intermedia DW18.</title>
        <authorList>
            <person name="Sha Y."/>
        </authorList>
    </citation>
    <scope>NUCLEOTIDE SEQUENCE</scope>
    <source>
        <strain evidence="5">DW18</strain>
    </source>
</reference>
<proteinExistence type="predicted"/>
<dbReference type="SUPFAM" id="SSF159871">
    <property type="entry name" value="YdgH-like"/>
    <property type="match status" value="1"/>
</dbReference>
<feature type="chain" id="PRO_5044600484" evidence="2">
    <location>
        <begin position="23"/>
        <end position="89"/>
    </location>
</feature>
<evidence type="ECO:0000313" key="5">
    <source>
        <dbReference type="EMBL" id="WGL56528.1"/>
    </source>
</evidence>
<evidence type="ECO:0000256" key="1">
    <source>
        <dbReference type="ARBA" id="ARBA00022729"/>
    </source>
</evidence>
<dbReference type="EMBL" id="CP045845">
    <property type="protein sequence ID" value="QGH28467.1"/>
    <property type="molecule type" value="Genomic_DNA"/>
</dbReference>
<evidence type="ECO:0000256" key="2">
    <source>
        <dbReference type="SAM" id="SignalP"/>
    </source>
</evidence>
<dbReference type="EMBL" id="CP123488">
    <property type="protein sequence ID" value="WGL56528.1"/>
    <property type="molecule type" value="Genomic_DNA"/>
</dbReference>
<dbReference type="GeneID" id="91971093"/>
<dbReference type="Proteomes" id="UP001177527">
    <property type="component" value="Chromosome"/>
</dbReference>
<feature type="domain" description="YdgH/BhsA/McbA-like" evidence="3">
    <location>
        <begin position="36"/>
        <end position="89"/>
    </location>
</feature>
<evidence type="ECO:0000313" key="7">
    <source>
        <dbReference type="Proteomes" id="UP001177527"/>
    </source>
</evidence>
<dbReference type="Gene3D" id="3.30.1660.10">
    <property type="entry name" value="Flavin-binding protein dodecin"/>
    <property type="match status" value="1"/>
</dbReference>
<dbReference type="InterPro" id="IPR010854">
    <property type="entry name" value="YdgH/BhsA/McbA-like_dom"/>
</dbReference>
<dbReference type="InterPro" id="IPR036275">
    <property type="entry name" value="YdgH-like_sf"/>
</dbReference>
<dbReference type="Proteomes" id="UP000344450">
    <property type="component" value="Chromosome"/>
</dbReference>
<evidence type="ECO:0000313" key="6">
    <source>
        <dbReference type="Proteomes" id="UP000344450"/>
    </source>
</evidence>
<name>A0A3S4EXG7_KLUIN</name>
<evidence type="ECO:0000313" key="4">
    <source>
        <dbReference type="EMBL" id="QGH28467.1"/>
    </source>
</evidence>
<dbReference type="OrthoDB" id="6520115at2"/>
<dbReference type="PANTHER" id="PTHR34156">
    <property type="entry name" value="OUTER MEMBRANE PROTEIN-RELATED-RELATED"/>
    <property type="match status" value="1"/>
</dbReference>
<feature type="signal peptide" evidence="2">
    <location>
        <begin position="1"/>
        <end position="22"/>
    </location>
</feature>
<evidence type="ECO:0000259" key="3">
    <source>
        <dbReference type="Pfam" id="PF07338"/>
    </source>
</evidence>
<organism evidence="5 7">
    <name type="scientific">Kluyvera intermedia</name>
    <name type="common">Enterobacter intermedius</name>
    <dbReference type="NCBI Taxonomy" id="61648"/>
    <lineage>
        <taxon>Bacteria</taxon>
        <taxon>Pseudomonadati</taxon>
        <taxon>Pseudomonadota</taxon>
        <taxon>Gammaproteobacteria</taxon>
        <taxon>Enterobacterales</taxon>
        <taxon>Enterobacteriaceae</taxon>
        <taxon>Kluyvera</taxon>
    </lineage>
</organism>
<keyword evidence="6" id="KW-1185">Reference proteome</keyword>